<dbReference type="Proteomes" id="UP001203852">
    <property type="component" value="Unassembled WGS sequence"/>
</dbReference>
<evidence type="ECO:0000256" key="4">
    <source>
        <dbReference type="SAM" id="Phobius"/>
    </source>
</evidence>
<dbReference type="InterPro" id="IPR002347">
    <property type="entry name" value="SDR_fam"/>
</dbReference>
<keyword evidence="4" id="KW-1133">Transmembrane helix</keyword>
<feature type="transmembrane region" description="Helical" evidence="4">
    <location>
        <begin position="20"/>
        <end position="46"/>
    </location>
</feature>
<keyword evidence="6" id="KW-1185">Reference proteome</keyword>
<keyword evidence="4" id="KW-0472">Membrane</keyword>
<dbReference type="AlphaFoldDB" id="A0AAN6I943"/>
<comment type="caution">
    <text evidence="5">The sequence shown here is derived from an EMBL/GenBank/DDBJ whole genome shotgun (WGS) entry which is preliminary data.</text>
</comment>
<keyword evidence="3" id="KW-0560">Oxidoreductase</keyword>
<dbReference type="SUPFAM" id="SSF51735">
    <property type="entry name" value="NAD(P)-binding Rossmann-fold domains"/>
    <property type="match status" value="1"/>
</dbReference>
<dbReference type="EMBL" id="MU404362">
    <property type="protein sequence ID" value="KAI1608783.1"/>
    <property type="molecule type" value="Genomic_DNA"/>
</dbReference>
<dbReference type="PANTHER" id="PTHR24322">
    <property type="entry name" value="PKSB"/>
    <property type="match status" value="1"/>
</dbReference>
<evidence type="ECO:0000313" key="6">
    <source>
        <dbReference type="Proteomes" id="UP001203852"/>
    </source>
</evidence>
<dbReference type="PANTHER" id="PTHR24322:SF736">
    <property type="entry name" value="RETINOL DEHYDROGENASE 10"/>
    <property type="match status" value="1"/>
</dbReference>
<reference evidence="5" key="1">
    <citation type="journal article" date="2022" name="bioRxiv">
        <title>Deciphering the potential niche of two novel black yeast fungi from a biological soil crust based on their genomes, phenotypes, and melanin regulation.</title>
        <authorList>
            <consortium name="DOE Joint Genome Institute"/>
            <person name="Carr E.C."/>
            <person name="Barton Q."/>
            <person name="Grambo S."/>
            <person name="Sullivan M."/>
            <person name="Renfro C.M."/>
            <person name="Kuo A."/>
            <person name="Pangilinan J."/>
            <person name="Lipzen A."/>
            <person name="Keymanesh K."/>
            <person name="Savage E."/>
            <person name="Barry K."/>
            <person name="Grigoriev I.V."/>
            <person name="Riekhof W.R."/>
            <person name="Harris S.S."/>
        </authorList>
    </citation>
    <scope>NUCLEOTIDE SEQUENCE</scope>
    <source>
        <strain evidence="5">JF 03-4F</strain>
    </source>
</reference>
<sequence>MAQLSTTSKPTQSKPKPWHYHITIDLLFLILANSIFHPWITMVFYLCLASVHKHREPLAYYTLCYTALLAVVEVCIWANHRLTYGPHRKVDWENEVIVITGGGTGLGRVLSQMFLRKGAKVAVLDVREPDEEATEEMERWDLQWEVMDVSSKEQIEGAVGKVVDQFGSPTILINNAATNVRGLPLFATPTKPTTLSAEQASSTLTINALGHFNTLSVLLPYLITSKTGAHIVTVSSLLAHLAPASLSDYTASKAAVSSLHHTLCNELRSHPDPSVFAKVKTLLVEPGQLDTQLFADKTTVPFYAHFFGPVVEAKDIAKEIVRRIERGDGGSIRLPFYAKFMPYFGVMPGTVQLMFRWFSGIDGAMLPVDKKA</sequence>
<evidence type="ECO:0000256" key="3">
    <source>
        <dbReference type="ARBA" id="ARBA00023002"/>
    </source>
</evidence>
<keyword evidence="2" id="KW-0521">NADP</keyword>
<dbReference type="GO" id="GO:0016616">
    <property type="term" value="F:oxidoreductase activity, acting on the CH-OH group of donors, NAD or NADP as acceptor"/>
    <property type="evidence" value="ECO:0007669"/>
    <property type="project" value="TreeGrafter"/>
</dbReference>
<protein>
    <submittedName>
        <fullName evidence="5">7-alpha-hydroxysteroid dehydrogenase</fullName>
    </submittedName>
</protein>
<dbReference type="PRINTS" id="PR00081">
    <property type="entry name" value="GDHRDH"/>
</dbReference>
<dbReference type="Pfam" id="PF00106">
    <property type="entry name" value="adh_short"/>
    <property type="match status" value="1"/>
</dbReference>
<comment type="similarity">
    <text evidence="1">Belongs to the short-chain dehydrogenases/reductases (SDR) family.</text>
</comment>
<feature type="transmembrane region" description="Helical" evidence="4">
    <location>
        <begin position="58"/>
        <end position="79"/>
    </location>
</feature>
<name>A0AAN6I943_9EURO</name>
<dbReference type="PROSITE" id="PS00061">
    <property type="entry name" value="ADH_SHORT"/>
    <property type="match status" value="1"/>
</dbReference>
<keyword evidence="4" id="KW-0812">Transmembrane</keyword>
<gene>
    <name evidence="5" type="ORF">EDD36DRAFT_93337</name>
</gene>
<accession>A0AAN6I943</accession>
<evidence type="ECO:0000256" key="2">
    <source>
        <dbReference type="ARBA" id="ARBA00022857"/>
    </source>
</evidence>
<evidence type="ECO:0000313" key="5">
    <source>
        <dbReference type="EMBL" id="KAI1608783.1"/>
    </source>
</evidence>
<evidence type="ECO:0000256" key="1">
    <source>
        <dbReference type="ARBA" id="ARBA00006484"/>
    </source>
</evidence>
<organism evidence="5 6">
    <name type="scientific">Exophiala viscosa</name>
    <dbReference type="NCBI Taxonomy" id="2486360"/>
    <lineage>
        <taxon>Eukaryota</taxon>
        <taxon>Fungi</taxon>
        <taxon>Dikarya</taxon>
        <taxon>Ascomycota</taxon>
        <taxon>Pezizomycotina</taxon>
        <taxon>Eurotiomycetes</taxon>
        <taxon>Chaetothyriomycetidae</taxon>
        <taxon>Chaetothyriales</taxon>
        <taxon>Herpotrichiellaceae</taxon>
        <taxon>Exophiala</taxon>
    </lineage>
</organism>
<dbReference type="InterPro" id="IPR020904">
    <property type="entry name" value="Sc_DH/Rdtase_CS"/>
</dbReference>
<dbReference type="Gene3D" id="3.40.50.720">
    <property type="entry name" value="NAD(P)-binding Rossmann-like Domain"/>
    <property type="match status" value="1"/>
</dbReference>
<proteinExistence type="inferred from homology"/>
<dbReference type="InterPro" id="IPR036291">
    <property type="entry name" value="NAD(P)-bd_dom_sf"/>
</dbReference>